<dbReference type="InterPro" id="IPR011006">
    <property type="entry name" value="CheY-like_superfamily"/>
</dbReference>
<dbReference type="PANTHER" id="PTHR44520:SF1">
    <property type="entry name" value="TWO-COMPONENT SYSTEM REGULATORY PROTEIN"/>
    <property type="match status" value="1"/>
</dbReference>
<evidence type="ECO:0000313" key="4">
    <source>
        <dbReference type="Proteomes" id="UP001197247"/>
    </source>
</evidence>
<dbReference type="SMART" id="SM00448">
    <property type="entry name" value="REC"/>
    <property type="match status" value="1"/>
</dbReference>
<protein>
    <submittedName>
        <fullName evidence="3">Response regulator</fullName>
    </submittedName>
</protein>
<dbReference type="Pfam" id="PF00072">
    <property type="entry name" value="Response_reg"/>
    <property type="match status" value="1"/>
</dbReference>
<dbReference type="InterPro" id="IPR052893">
    <property type="entry name" value="TCS_response_regulator"/>
</dbReference>
<dbReference type="EMBL" id="JAHBAY010000004">
    <property type="protein sequence ID" value="MBT0769407.1"/>
    <property type="molecule type" value="Genomic_DNA"/>
</dbReference>
<dbReference type="CDD" id="cd17557">
    <property type="entry name" value="REC_Rcp-like"/>
    <property type="match status" value="1"/>
</dbReference>
<evidence type="ECO:0000313" key="3">
    <source>
        <dbReference type="EMBL" id="MBT0769407.1"/>
    </source>
</evidence>
<feature type="domain" description="Response regulatory" evidence="2">
    <location>
        <begin position="7"/>
        <end position="130"/>
    </location>
</feature>
<proteinExistence type="predicted"/>
<keyword evidence="4" id="KW-1185">Reference proteome</keyword>
<sequence length="152" mass="16656">MHEIAGPILLVEDGDEAELTRWAFARCGVPNRMVLARDGVEALELLLPEDGSQALEPAVVLMDINMPRMNGLEALRMLRADPRTRSLPVVMLSNSAAERDIVESSASGANSYVQKPINGDDLLEVARQVCSYWLGLHRRAVDIRGATQVSHP</sequence>
<gene>
    <name evidence="3" type="ORF">KIH74_10785</name>
</gene>
<comment type="caution">
    <text evidence="3">The sequence shown here is derived from an EMBL/GenBank/DDBJ whole genome shotgun (WGS) entry which is preliminary data.</text>
</comment>
<dbReference type="PANTHER" id="PTHR44520">
    <property type="entry name" value="RESPONSE REGULATOR RCP1-RELATED"/>
    <property type="match status" value="1"/>
</dbReference>
<organism evidence="3 4">
    <name type="scientific">Kineosporia corallincola</name>
    <dbReference type="NCBI Taxonomy" id="2835133"/>
    <lineage>
        <taxon>Bacteria</taxon>
        <taxon>Bacillati</taxon>
        <taxon>Actinomycetota</taxon>
        <taxon>Actinomycetes</taxon>
        <taxon>Kineosporiales</taxon>
        <taxon>Kineosporiaceae</taxon>
        <taxon>Kineosporia</taxon>
    </lineage>
</organism>
<dbReference type="Proteomes" id="UP001197247">
    <property type="component" value="Unassembled WGS sequence"/>
</dbReference>
<name>A0ABS5TE98_9ACTN</name>
<dbReference type="RefSeq" id="WP_214155709.1">
    <property type="nucleotide sequence ID" value="NZ_JAHBAY010000004.1"/>
</dbReference>
<dbReference type="PROSITE" id="PS50110">
    <property type="entry name" value="RESPONSE_REGULATORY"/>
    <property type="match status" value="1"/>
</dbReference>
<keyword evidence="1" id="KW-0597">Phosphoprotein</keyword>
<evidence type="ECO:0000259" key="2">
    <source>
        <dbReference type="PROSITE" id="PS50110"/>
    </source>
</evidence>
<feature type="modified residue" description="4-aspartylphosphate" evidence="1">
    <location>
        <position position="63"/>
    </location>
</feature>
<dbReference type="InterPro" id="IPR001789">
    <property type="entry name" value="Sig_transdc_resp-reg_receiver"/>
</dbReference>
<reference evidence="3 4" key="1">
    <citation type="submission" date="2021-05" db="EMBL/GenBank/DDBJ databases">
        <title>Kineosporia and Streptomyces sp. nov. two new marine actinobacteria isolated from Coral.</title>
        <authorList>
            <person name="Buangrab K."/>
            <person name="Sutthacheep M."/>
            <person name="Yeemin T."/>
            <person name="Harunari E."/>
            <person name="Igarashi Y."/>
            <person name="Kanchanasin P."/>
            <person name="Tanasupawat S."/>
            <person name="Phongsopitanun W."/>
        </authorList>
    </citation>
    <scope>NUCLEOTIDE SEQUENCE [LARGE SCALE GENOMIC DNA]</scope>
    <source>
        <strain evidence="3 4">J2-2</strain>
    </source>
</reference>
<dbReference type="Gene3D" id="3.40.50.2300">
    <property type="match status" value="1"/>
</dbReference>
<evidence type="ECO:0000256" key="1">
    <source>
        <dbReference type="PROSITE-ProRule" id="PRU00169"/>
    </source>
</evidence>
<dbReference type="SUPFAM" id="SSF52172">
    <property type="entry name" value="CheY-like"/>
    <property type="match status" value="1"/>
</dbReference>
<accession>A0ABS5TE98</accession>